<reference evidence="3 5" key="1">
    <citation type="submission" date="2018-08" db="EMBL/GenBank/DDBJ databases">
        <title>Genomic investigation of the strawberry pathogen Phytophthora fragariae indicates pathogenicity is determined by transcriptional variation in three key races.</title>
        <authorList>
            <person name="Adams T.M."/>
            <person name="Armitage A.D."/>
            <person name="Sobczyk M.K."/>
            <person name="Bates H.J."/>
            <person name="Dunwell J.M."/>
            <person name="Nellist C.F."/>
            <person name="Harrison R.J."/>
        </authorList>
    </citation>
    <scope>NUCLEOTIDE SEQUENCE [LARGE SCALE GENOMIC DNA]</scope>
    <source>
        <strain evidence="2 4">SCRP249</strain>
        <strain evidence="3 5">SCRP333</strain>
    </source>
</reference>
<name>A0A6A4G3H5_9STRA</name>
<accession>A0A6A4G3H5</accession>
<evidence type="ECO:0000313" key="4">
    <source>
        <dbReference type="Proteomes" id="UP000429607"/>
    </source>
</evidence>
<dbReference type="Proteomes" id="UP000434957">
    <property type="component" value="Unassembled WGS sequence"/>
</dbReference>
<evidence type="ECO:0000256" key="1">
    <source>
        <dbReference type="SAM" id="MobiDB-lite"/>
    </source>
</evidence>
<comment type="caution">
    <text evidence="3">The sequence shown here is derived from an EMBL/GenBank/DDBJ whole genome shotgun (WGS) entry which is preliminary data.</text>
</comment>
<dbReference type="Proteomes" id="UP000429607">
    <property type="component" value="Unassembled WGS sequence"/>
</dbReference>
<feature type="region of interest" description="Disordered" evidence="1">
    <location>
        <begin position="53"/>
        <end position="83"/>
    </location>
</feature>
<dbReference type="AlphaFoldDB" id="A0A6A4G3H5"/>
<dbReference type="EMBL" id="QXFV01000221">
    <property type="protein sequence ID" value="KAE9045145.1"/>
    <property type="molecule type" value="Genomic_DNA"/>
</dbReference>
<evidence type="ECO:0000313" key="2">
    <source>
        <dbReference type="EMBL" id="KAE9045145.1"/>
    </source>
</evidence>
<keyword evidence="5" id="KW-1185">Reference proteome</keyword>
<evidence type="ECO:0000313" key="5">
    <source>
        <dbReference type="Proteomes" id="UP000434957"/>
    </source>
</evidence>
<evidence type="ECO:0000313" key="3">
    <source>
        <dbReference type="EMBL" id="KAE9350677.1"/>
    </source>
</evidence>
<dbReference type="EMBL" id="QXFT01000215">
    <property type="protein sequence ID" value="KAE9350677.1"/>
    <property type="molecule type" value="Genomic_DNA"/>
</dbReference>
<organism evidence="3 5">
    <name type="scientific">Phytophthora rubi</name>
    <dbReference type="NCBI Taxonomy" id="129364"/>
    <lineage>
        <taxon>Eukaryota</taxon>
        <taxon>Sar</taxon>
        <taxon>Stramenopiles</taxon>
        <taxon>Oomycota</taxon>
        <taxon>Peronosporomycetes</taxon>
        <taxon>Peronosporales</taxon>
        <taxon>Peronosporaceae</taxon>
        <taxon>Phytophthora</taxon>
    </lineage>
</organism>
<gene>
    <name evidence="2" type="ORF">PR001_g5080</name>
    <name evidence="3" type="ORF">PR003_g5267</name>
</gene>
<proteinExistence type="predicted"/>
<protein>
    <submittedName>
        <fullName evidence="3">Uncharacterized protein</fullName>
    </submittedName>
</protein>
<sequence length="146" mass="15698">MVEVEGLGAEDVVAGEGDTVTAPVNLTGASPEYGSGLFDDSGNSEGLSLVQRSRLRRGDETSTWHPMPLPPVPKKHPSDNRKIHYDPKMPWDYDAVVAIVRLLDVVGKPVHRCYLVERDVTPAAAKLGLDGAARQTVEALHDDACG</sequence>